<name>A0ABX3HY27_9BACI</name>
<feature type="non-terminal residue" evidence="1">
    <location>
        <position position="157"/>
    </location>
</feature>
<dbReference type="Proteomes" id="UP000187046">
    <property type="component" value="Unassembled WGS sequence"/>
</dbReference>
<keyword evidence="2" id="KW-1185">Reference proteome</keyword>
<gene>
    <name evidence="1" type="ORF">BTA31_20990</name>
</gene>
<comment type="caution">
    <text evidence="1">The sequence shown here is derived from an EMBL/GenBank/DDBJ whole genome shotgun (WGS) entry which is preliminary data.</text>
</comment>
<evidence type="ECO:0000313" key="1">
    <source>
        <dbReference type="EMBL" id="OMI24878.1"/>
    </source>
</evidence>
<sequence>MFESVKSFFANPITVSILTSSIVTIIIETVSKNLISNSFKKRLEKYKDALSQHAENRRFDIERKMHDFSLYSTKRHELYPEIFKRIFSINKNLNTYEQKSYLSKEIIKRPSDIFDYYESIGVKISEEIATKIDEKCDEKWSLDQDYCLQQVSRIIKN</sequence>
<dbReference type="EMBL" id="MRBL01000036">
    <property type="protein sequence ID" value="OMI24878.1"/>
    <property type="molecule type" value="Genomic_DNA"/>
</dbReference>
<evidence type="ECO:0000313" key="2">
    <source>
        <dbReference type="Proteomes" id="UP000187046"/>
    </source>
</evidence>
<accession>A0ABX3HY27</accession>
<proteinExistence type="predicted"/>
<protein>
    <submittedName>
        <fullName evidence="1">Uncharacterized protein</fullName>
    </submittedName>
</protein>
<organism evidence="1 2">
    <name type="scientific">Bacillus haynesii</name>
    <dbReference type="NCBI Taxonomy" id="1925021"/>
    <lineage>
        <taxon>Bacteria</taxon>
        <taxon>Bacillati</taxon>
        <taxon>Bacillota</taxon>
        <taxon>Bacilli</taxon>
        <taxon>Bacillales</taxon>
        <taxon>Bacillaceae</taxon>
        <taxon>Bacillus</taxon>
    </lineage>
</organism>
<reference evidence="1 2" key="1">
    <citation type="submission" date="2016-12" db="EMBL/GenBank/DDBJ databases">
        <title>Bacillus phylogenomics.</title>
        <authorList>
            <person name="Dunlap C."/>
        </authorList>
    </citation>
    <scope>NUCLEOTIDE SEQUENCE [LARGE SCALE GENOMIC DNA]</scope>
    <source>
        <strain evidence="1 2">NRRL B-41327</strain>
    </source>
</reference>